<accession>A0ACC0FGN8</accession>
<reference evidence="1 2" key="1">
    <citation type="journal article" date="2022" name="Plant J.">
        <title>Chromosome-level genome of Camellia lanceoleosa provides a valuable resource for understanding genome evolution and self-incompatibility.</title>
        <authorList>
            <person name="Gong W."/>
            <person name="Xiao S."/>
            <person name="Wang L."/>
            <person name="Liao Z."/>
            <person name="Chang Y."/>
            <person name="Mo W."/>
            <person name="Hu G."/>
            <person name="Li W."/>
            <person name="Zhao G."/>
            <person name="Zhu H."/>
            <person name="Hu X."/>
            <person name="Ji K."/>
            <person name="Xiang X."/>
            <person name="Song Q."/>
            <person name="Yuan D."/>
            <person name="Jin S."/>
            <person name="Zhang L."/>
        </authorList>
    </citation>
    <scope>NUCLEOTIDE SEQUENCE [LARGE SCALE GENOMIC DNA]</scope>
    <source>
        <strain evidence="1">SQ_2022a</strain>
    </source>
</reference>
<dbReference type="Proteomes" id="UP001060215">
    <property type="component" value="Chromosome 14"/>
</dbReference>
<keyword evidence="2" id="KW-1185">Reference proteome</keyword>
<evidence type="ECO:0000313" key="1">
    <source>
        <dbReference type="EMBL" id="KAI7987912.1"/>
    </source>
</evidence>
<sequence length="123" mass="13702">MLAIVIRAVHRTNKSSRRNQFSPLRSPPAYHLDKGFGAGINNWLVHIEGGGWCNNVTTCLSRMDTCLGSSKQMAVQLVFSRILSNQQKFNPGLPRCFTDLNFIFPSEISYDEIDSISAVQLVG</sequence>
<proteinExistence type="predicted"/>
<gene>
    <name evidence="1" type="ORF">LOK49_LG13G02198</name>
</gene>
<protein>
    <submittedName>
        <fullName evidence="1">Pectin acetylesterase 8</fullName>
    </submittedName>
</protein>
<comment type="caution">
    <text evidence="1">The sequence shown here is derived from an EMBL/GenBank/DDBJ whole genome shotgun (WGS) entry which is preliminary data.</text>
</comment>
<name>A0ACC0FGN8_9ERIC</name>
<dbReference type="EMBL" id="CM045771">
    <property type="protein sequence ID" value="KAI7987912.1"/>
    <property type="molecule type" value="Genomic_DNA"/>
</dbReference>
<organism evidence="1 2">
    <name type="scientific">Camellia lanceoleosa</name>
    <dbReference type="NCBI Taxonomy" id="1840588"/>
    <lineage>
        <taxon>Eukaryota</taxon>
        <taxon>Viridiplantae</taxon>
        <taxon>Streptophyta</taxon>
        <taxon>Embryophyta</taxon>
        <taxon>Tracheophyta</taxon>
        <taxon>Spermatophyta</taxon>
        <taxon>Magnoliopsida</taxon>
        <taxon>eudicotyledons</taxon>
        <taxon>Gunneridae</taxon>
        <taxon>Pentapetalae</taxon>
        <taxon>asterids</taxon>
        <taxon>Ericales</taxon>
        <taxon>Theaceae</taxon>
        <taxon>Camellia</taxon>
    </lineage>
</organism>
<evidence type="ECO:0000313" key="2">
    <source>
        <dbReference type="Proteomes" id="UP001060215"/>
    </source>
</evidence>